<dbReference type="AlphaFoldDB" id="A0AA35RUK8"/>
<dbReference type="InterPro" id="IPR050738">
    <property type="entry name" value="Sulfatase"/>
</dbReference>
<dbReference type="Pfam" id="PF00884">
    <property type="entry name" value="Sulfatase"/>
    <property type="match status" value="1"/>
</dbReference>
<organism evidence="5 6">
    <name type="scientific">Geodia barretti</name>
    <name type="common">Barrett's horny sponge</name>
    <dbReference type="NCBI Taxonomy" id="519541"/>
    <lineage>
        <taxon>Eukaryota</taxon>
        <taxon>Metazoa</taxon>
        <taxon>Porifera</taxon>
        <taxon>Demospongiae</taxon>
        <taxon>Heteroscleromorpha</taxon>
        <taxon>Tetractinellida</taxon>
        <taxon>Astrophorina</taxon>
        <taxon>Geodiidae</taxon>
        <taxon>Geodia</taxon>
    </lineage>
</organism>
<name>A0AA35RUK8_GEOBA</name>
<dbReference type="Gene3D" id="3.40.720.10">
    <property type="entry name" value="Alkaline Phosphatase, subunit A"/>
    <property type="match status" value="1"/>
</dbReference>
<evidence type="ECO:0000256" key="3">
    <source>
        <dbReference type="ARBA" id="ARBA00022801"/>
    </source>
</evidence>
<dbReference type="PANTHER" id="PTHR42693">
    <property type="entry name" value="ARYLSULFATASE FAMILY MEMBER"/>
    <property type="match status" value="1"/>
</dbReference>
<evidence type="ECO:0000256" key="1">
    <source>
        <dbReference type="ARBA" id="ARBA00001913"/>
    </source>
</evidence>
<evidence type="ECO:0000256" key="2">
    <source>
        <dbReference type="ARBA" id="ARBA00008779"/>
    </source>
</evidence>
<proteinExistence type="inferred from homology"/>
<dbReference type="InterPro" id="IPR000917">
    <property type="entry name" value="Sulfatase_N"/>
</dbReference>
<keyword evidence="3" id="KW-0378">Hydrolase</keyword>
<dbReference type="SUPFAM" id="SSF53649">
    <property type="entry name" value="Alkaline phosphatase-like"/>
    <property type="match status" value="1"/>
</dbReference>
<comment type="caution">
    <text evidence="5">The sequence shown here is derived from an EMBL/GenBank/DDBJ whole genome shotgun (WGS) entry which is preliminary data.</text>
</comment>
<protein>
    <submittedName>
        <fullName evidence="5">N-acetylgalactosamine-6-sulfatase</fullName>
    </submittedName>
</protein>
<gene>
    <name evidence="5" type="ORF">GBAR_LOCUS10595</name>
</gene>
<evidence type="ECO:0000259" key="4">
    <source>
        <dbReference type="Pfam" id="PF00884"/>
    </source>
</evidence>
<comment type="cofactor">
    <cofactor evidence="1">
        <name>Ca(2+)</name>
        <dbReference type="ChEBI" id="CHEBI:29108"/>
    </cofactor>
</comment>
<evidence type="ECO:0000313" key="5">
    <source>
        <dbReference type="EMBL" id="CAI8017467.1"/>
    </source>
</evidence>
<accession>A0AA35RUK8</accession>
<feature type="domain" description="Sulfatase N-terminal" evidence="4">
    <location>
        <begin position="2"/>
        <end position="230"/>
    </location>
</feature>
<reference evidence="5" key="1">
    <citation type="submission" date="2023-03" db="EMBL/GenBank/DDBJ databases">
        <authorList>
            <person name="Steffen K."/>
            <person name="Cardenas P."/>
        </authorList>
    </citation>
    <scope>NUCLEOTIDE SEQUENCE</scope>
</reference>
<dbReference type="Proteomes" id="UP001174909">
    <property type="component" value="Unassembled WGS sequence"/>
</dbReference>
<evidence type="ECO:0000313" key="6">
    <source>
        <dbReference type="Proteomes" id="UP001174909"/>
    </source>
</evidence>
<dbReference type="EMBL" id="CASHTH010001630">
    <property type="protein sequence ID" value="CAI8017467.1"/>
    <property type="molecule type" value="Genomic_DNA"/>
</dbReference>
<dbReference type="GO" id="GO:0004065">
    <property type="term" value="F:arylsulfatase activity"/>
    <property type="evidence" value="ECO:0007669"/>
    <property type="project" value="TreeGrafter"/>
</dbReference>
<dbReference type="PANTHER" id="PTHR42693:SF53">
    <property type="entry name" value="ENDO-4-O-SULFATASE"/>
    <property type="match status" value="1"/>
</dbReference>
<dbReference type="InterPro" id="IPR017850">
    <property type="entry name" value="Alkaline_phosphatase_core_sf"/>
</dbReference>
<sequence>MSGKWHLGLAEGSRPEHHGFDDWFGFMAGCIDFFSHIFYWGLGQPGVDQTHDLWENGEEIYRNGEYFTELITEYAIRYIRKSVELGKPFFLYVPYNAPHYPMHAPQKYVDRFPNLPWDRQIMAAMLSAVDDSVGEIFAELERLGLAENTFSYFQSDNGPSRETRNWLDGTQDPYYGGTAGKLKGHKFSLYEGGIRSPGIMNWPQRIPAGQVINEVGAAMDVFPTFLAAAGESHLRTNLMDSMSYLW</sequence>
<keyword evidence="6" id="KW-1185">Reference proteome</keyword>
<comment type="similarity">
    <text evidence="2">Belongs to the sulfatase family.</text>
</comment>